<protein>
    <recommendedName>
        <fullName evidence="2">NACHT-NTPase and P-loop NTPases N-terminal domain-containing protein</fullName>
    </recommendedName>
</protein>
<feature type="region of interest" description="Disordered" evidence="1">
    <location>
        <begin position="171"/>
        <end position="194"/>
    </location>
</feature>
<accession>A0AAD6HCP6</accession>
<dbReference type="EMBL" id="JAQJAN010000019">
    <property type="protein sequence ID" value="KAJ5709099.1"/>
    <property type="molecule type" value="Genomic_DNA"/>
</dbReference>
<organism evidence="3 4">
    <name type="scientific">Penicillium malachiteum</name>
    <dbReference type="NCBI Taxonomy" id="1324776"/>
    <lineage>
        <taxon>Eukaryota</taxon>
        <taxon>Fungi</taxon>
        <taxon>Dikarya</taxon>
        <taxon>Ascomycota</taxon>
        <taxon>Pezizomycotina</taxon>
        <taxon>Eurotiomycetes</taxon>
        <taxon>Eurotiomycetidae</taxon>
        <taxon>Eurotiales</taxon>
        <taxon>Aspergillaceae</taxon>
        <taxon>Penicillium</taxon>
    </lineage>
</organism>
<reference evidence="3" key="1">
    <citation type="journal article" date="2023" name="IMA Fungus">
        <title>Comparative genomic study of the Penicillium genus elucidates a diverse pangenome and 15 lateral gene transfer events.</title>
        <authorList>
            <person name="Petersen C."/>
            <person name="Sorensen T."/>
            <person name="Nielsen M.R."/>
            <person name="Sondergaard T.E."/>
            <person name="Sorensen J.L."/>
            <person name="Fitzpatrick D.A."/>
            <person name="Frisvad J.C."/>
            <person name="Nielsen K.L."/>
        </authorList>
    </citation>
    <scope>NUCLEOTIDE SEQUENCE</scope>
    <source>
        <strain evidence="3">IBT 17514</strain>
    </source>
</reference>
<dbReference type="Proteomes" id="UP001215712">
    <property type="component" value="Unassembled WGS sequence"/>
</dbReference>
<sequence>MSGVELEAAVGLISGIIAIIQAVKQISDNVKDAANLPEAFREMGKRLPIVLSTLQIAQSQIERNADEESCHAMNAVMTNCNSNLKTEQLRRIFDAVARSPDASRIECYRKAVRQWSKGKLVEVLAKDMIEDVRVLAMNRSIRAATKAQVAEFLKAIEDLANIEPSLSDGSSFNQHHYGSGDNIGGNKHEGNSCH</sequence>
<name>A0AAD6HCP6_9EURO</name>
<dbReference type="InterPro" id="IPR031352">
    <property type="entry name" value="SesA"/>
</dbReference>
<dbReference type="AlphaFoldDB" id="A0AAD6HCP6"/>
<evidence type="ECO:0000313" key="4">
    <source>
        <dbReference type="Proteomes" id="UP001215712"/>
    </source>
</evidence>
<feature type="domain" description="NACHT-NTPase and P-loop NTPases N-terminal" evidence="2">
    <location>
        <begin position="13"/>
        <end position="135"/>
    </location>
</feature>
<evidence type="ECO:0000259" key="2">
    <source>
        <dbReference type="Pfam" id="PF17107"/>
    </source>
</evidence>
<gene>
    <name evidence="3" type="ORF">N7493_010433</name>
</gene>
<comment type="caution">
    <text evidence="3">The sequence shown here is derived from an EMBL/GenBank/DDBJ whole genome shotgun (WGS) entry which is preliminary data.</text>
</comment>
<reference evidence="3" key="2">
    <citation type="submission" date="2023-01" db="EMBL/GenBank/DDBJ databases">
        <authorList>
            <person name="Petersen C."/>
        </authorList>
    </citation>
    <scope>NUCLEOTIDE SEQUENCE</scope>
    <source>
        <strain evidence="3">IBT 17514</strain>
    </source>
</reference>
<evidence type="ECO:0000256" key="1">
    <source>
        <dbReference type="SAM" id="MobiDB-lite"/>
    </source>
</evidence>
<keyword evidence="4" id="KW-1185">Reference proteome</keyword>
<proteinExistence type="predicted"/>
<evidence type="ECO:0000313" key="3">
    <source>
        <dbReference type="EMBL" id="KAJ5709099.1"/>
    </source>
</evidence>
<dbReference type="Pfam" id="PF17107">
    <property type="entry name" value="SesA"/>
    <property type="match status" value="1"/>
</dbReference>